<evidence type="ECO:0000313" key="3">
    <source>
        <dbReference type="Proteomes" id="UP001597483"/>
    </source>
</evidence>
<gene>
    <name evidence="2" type="primary">hpnE</name>
    <name evidence="2" type="ORF">ACFSVL_38045</name>
</gene>
<dbReference type="EC" id="1.17.8.1" evidence="2"/>
<accession>A0ABW5HKG9</accession>
<dbReference type="RefSeq" id="WP_378311586.1">
    <property type="nucleotide sequence ID" value="NZ_JBHUKS010000030.1"/>
</dbReference>
<dbReference type="InterPro" id="IPR002937">
    <property type="entry name" value="Amino_oxidase"/>
</dbReference>
<dbReference type="NCBIfam" id="TIGR03467">
    <property type="entry name" value="HpnE"/>
    <property type="match status" value="1"/>
</dbReference>
<reference evidence="3" key="1">
    <citation type="journal article" date="2019" name="Int. J. Syst. Evol. Microbiol.">
        <title>The Global Catalogue of Microorganisms (GCM) 10K type strain sequencing project: providing services to taxonomists for standard genome sequencing and annotation.</title>
        <authorList>
            <consortium name="The Broad Institute Genomics Platform"/>
            <consortium name="The Broad Institute Genome Sequencing Center for Infectious Disease"/>
            <person name="Wu L."/>
            <person name="Ma J."/>
        </authorList>
    </citation>
    <scope>NUCLEOTIDE SEQUENCE [LARGE SCALE GENOMIC DNA]</scope>
    <source>
        <strain evidence="3">CGMCC 4.7641</strain>
    </source>
</reference>
<dbReference type="PANTHER" id="PTHR42923">
    <property type="entry name" value="PROTOPORPHYRINOGEN OXIDASE"/>
    <property type="match status" value="1"/>
</dbReference>
<dbReference type="EMBL" id="JBHUKS010000030">
    <property type="protein sequence ID" value="MFD2473254.1"/>
    <property type="molecule type" value="Genomic_DNA"/>
</dbReference>
<organism evidence="2 3">
    <name type="scientific">Amycolatopsis silviterrae</name>
    <dbReference type="NCBI Taxonomy" id="1656914"/>
    <lineage>
        <taxon>Bacteria</taxon>
        <taxon>Bacillati</taxon>
        <taxon>Actinomycetota</taxon>
        <taxon>Actinomycetes</taxon>
        <taxon>Pseudonocardiales</taxon>
        <taxon>Pseudonocardiaceae</taxon>
        <taxon>Amycolatopsis</taxon>
    </lineage>
</organism>
<dbReference type="SUPFAM" id="SSF51905">
    <property type="entry name" value="FAD/NAD(P)-binding domain"/>
    <property type="match status" value="1"/>
</dbReference>
<name>A0ABW5HKG9_9PSEU</name>
<keyword evidence="2" id="KW-0560">Oxidoreductase</keyword>
<dbReference type="GO" id="GO:0016491">
    <property type="term" value="F:oxidoreductase activity"/>
    <property type="evidence" value="ECO:0007669"/>
    <property type="project" value="UniProtKB-KW"/>
</dbReference>
<protein>
    <submittedName>
        <fullName evidence="2">Hydroxysqualene dehydroxylase HpnE</fullName>
        <ecNumber evidence="2">1.17.8.1</ecNumber>
    </submittedName>
</protein>
<dbReference type="Gene3D" id="3.50.50.60">
    <property type="entry name" value="FAD/NAD(P)-binding domain"/>
    <property type="match status" value="1"/>
</dbReference>
<dbReference type="PANTHER" id="PTHR42923:SF47">
    <property type="entry name" value="BLR3003 PROTEIN"/>
    <property type="match status" value="1"/>
</dbReference>
<dbReference type="InterPro" id="IPR036188">
    <property type="entry name" value="FAD/NAD-bd_sf"/>
</dbReference>
<dbReference type="Proteomes" id="UP001597483">
    <property type="component" value="Unassembled WGS sequence"/>
</dbReference>
<comment type="caution">
    <text evidence="2">The sequence shown here is derived from an EMBL/GenBank/DDBJ whole genome shotgun (WGS) entry which is preliminary data.</text>
</comment>
<sequence>MTAPVAVVGGGLAGIAAALACADAGRPVTLFEARPYLGGLTHSFTRGELRVDNGQHVFLRCCTAYRALLDRLGVADRVTLQPRLEIPIRLPGAPEPTWLRRGDLPAPLHLAGSLLRYDPLRPLDRARFAMAALALRRVDPKADRTDRQSFGEWLRRHGQSAAAIEALWDLVGVATLNATADDASLSLAATVFQEGLLTDPAAADIGWSLVPLRELHGDPARERLIEAGADVRVGTKVREISEGWRVITDRGEETFSQVVLATPPPVTEQLAPAGAIRMPPGWSGGLGSSPIVNVHVVLDRKVLAEPFVAGVRTPVQWVFDRTRQSGLDSGQYLAMSLSAADAQIDLPTAKLRERLLPELLALLPEARGAKVLDFFVTRERHATFRPGPGTASLRPPARTALPGLYLAGAWTATGWPATMEGAARSGAAAAAALLQHNGKREGVGA</sequence>
<evidence type="ECO:0000259" key="1">
    <source>
        <dbReference type="Pfam" id="PF01593"/>
    </source>
</evidence>
<dbReference type="InterPro" id="IPR050464">
    <property type="entry name" value="Zeta_carotene_desat/Oxidored"/>
</dbReference>
<evidence type="ECO:0000313" key="2">
    <source>
        <dbReference type="EMBL" id="MFD2473254.1"/>
    </source>
</evidence>
<proteinExistence type="predicted"/>
<keyword evidence="3" id="KW-1185">Reference proteome</keyword>
<dbReference type="InterPro" id="IPR017830">
    <property type="entry name" value="SQase_HpnE"/>
</dbReference>
<dbReference type="Pfam" id="PF01593">
    <property type="entry name" value="Amino_oxidase"/>
    <property type="match status" value="1"/>
</dbReference>
<feature type="domain" description="Amine oxidase" evidence="1">
    <location>
        <begin position="12"/>
        <end position="434"/>
    </location>
</feature>